<accession>A0A7N0RFJ9</accession>
<feature type="transmembrane region" description="Helical" evidence="1">
    <location>
        <begin position="7"/>
        <end position="27"/>
    </location>
</feature>
<sequence length="116" mass="13211">MMKFHPTLLPCYSTLLPISLAFGFLLLSHVSEEEVEDEDGVLGFLKLVVVNQSCLICLLFCSALVIIMTRRRWWSYVFARMLLLSVLGRAQKLASLSHGLTLQMGHQRCMKLLKQL</sequence>
<keyword evidence="1" id="KW-1133">Transmembrane helix</keyword>
<evidence type="ECO:0000313" key="2">
    <source>
        <dbReference type="EnsemblPlants" id="Kaladp0011s0239.1.v1.1.CDS.1"/>
    </source>
</evidence>
<dbReference type="AlphaFoldDB" id="A0A7N0RFJ9"/>
<keyword evidence="1" id="KW-0472">Membrane</keyword>
<dbReference type="Proteomes" id="UP000594263">
    <property type="component" value="Unplaced"/>
</dbReference>
<keyword evidence="3" id="KW-1185">Reference proteome</keyword>
<evidence type="ECO:0000313" key="3">
    <source>
        <dbReference type="Proteomes" id="UP000594263"/>
    </source>
</evidence>
<dbReference type="Gramene" id="Kaladp0011s0239.1.v1.1">
    <property type="protein sequence ID" value="Kaladp0011s0239.1.v1.1.CDS.1"/>
    <property type="gene ID" value="Kaladp0011s0239.v1.1"/>
</dbReference>
<keyword evidence="1" id="KW-0812">Transmembrane</keyword>
<feature type="transmembrane region" description="Helical" evidence="1">
    <location>
        <begin position="47"/>
        <end position="66"/>
    </location>
</feature>
<name>A0A7N0RFJ9_KALFE</name>
<proteinExistence type="predicted"/>
<evidence type="ECO:0000256" key="1">
    <source>
        <dbReference type="SAM" id="Phobius"/>
    </source>
</evidence>
<dbReference type="EnsemblPlants" id="Kaladp0011s0239.1.v1.1">
    <property type="protein sequence ID" value="Kaladp0011s0239.1.v1.1.CDS.1"/>
    <property type="gene ID" value="Kaladp0011s0239.v1.1"/>
</dbReference>
<protein>
    <submittedName>
        <fullName evidence="2">Uncharacterized protein</fullName>
    </submittedName>
</protein>
<reference evidence="2" key="1">
    <citation type="submission" date="2021-01" db="UniProtKB">
        <authorList>
            <consortium name="EnsemblPlants"/>
        </authorList>
    </citation>
    <scope>IDENTIFICATION</scope>
</reference>
<organism evidence="2 3">
    <name type="scientific">Kalanchoe fedtschenkoi</name>
    <name type="common">Lavender scallops</name>
    <name type="synonym">South American air plant</name>
    <dbReference type="NCBI Taxonomy" id="63787"/>
    <lineage>
        <taxon>Eukaryota</taxon>
        <taxon>Viridiplantae</taxon>
        <taxon>Streptophyta</taxon>
        <taxon>Embryophyta</taxon>
        <taxon>Tracheophyta</taxon>
        <taxon>Spermatophyta</taxon>
        <taxon>Magnoliopsida</taxon>
        <taxon>eudicotyledons</taxon>
        <taxon>Gunneridae</taxon>
        <taxon>Pentapetalae</taxon>
        <taxon>Saxifragales</taxon>
        <taxon>Crassulaceae</taxon>
        <taxon>Kalanchoe</taxon>
    </lineage>
</organism>